<sequence length="349" mass="38507">MNDPFSSLKTLLDTPFDTIIDVRAPLEFAEDHIPGAINLPVLNDLERAEVGTIYKQQSPFLARKLGAAMVARNAATHIEGPLADKNGGWQPLVYCWRGGQRSNSFASILKQIGWRVEVLEGGYKTWRRLVVEALYDHALPYRIILLDGNTGTAKTDILQRVASKGGQVLDLEGLAHHRGSIFGTMGTQPSQKGFETALAAALARLDPNRPVLVEAESSRIGARNLPSMLWAAMCDAPRIEVSASLPARAGYLAEAYADLVADCDLMDQRLDQLVSLQGHERIDAWRALAQAGAFVDLAEALMAYHYDPRYEKSRARYGHEVLEKIDLLDMSESAREMAAERIIARLDTL</sequence>
<feature type="domain" description="Rhodanese" evidence="2">
    <location>
        <begin position="13"/>
        <end position="131"/>
    </location>
</feature>
<dbReference type="InterPro" id="IPR017582">
    <property type="entry name" value="SelU"/>
</dbReference>
<evidence type="ECO:0000313" key="3">
    <source>
        <dbReference type="EMBL" id="AVW93311.1"/>
    </source>
</evidence>
<proteinExistence type="predicted"/>
<keyword evidence="1" id="KW-0711">Selenium</keyword>
<dbReference type="Proteomes" id="UP000241447">
    <property type="component" value="Chromosome"/>
</dbReference>
<organism evidence="3 4">
    <name type="scientific">Celeribacter baekdonensis</name>
    <dbReference type="NCBI Taxonomy" id="875171"/>
    <lineage>
        <taxon>Bacteria</taxon>
        <taxon>Pseudomonadati</taxon>
        <taxon>Pseudomonadota</taxon>
        <taxon>Alphaproteobacteria</taxon>
        <taxon>Rhodobacterales</taxon>
        <taxon>Roseobacteraceae</taxon>
        <taxon>Celeribacter</taxon>
    </lineage>
</organism>
<dbReference type="PROSITE" id="PS00380">
    <property type="entry name" value="RHODANESE_1"/>
    <property type="match status" value="1"/>
</dbReference>
<dbReference type="InterPro" id="IPR001763">
    <property type="entry name" value="Rhodanese-like_dom"/>
</dbReference>
<evidence type="ECO:0000259" key="2">
    <source>
        <dbReference type="PROSITE" id="PS50206"/>
    </source>
</evidence>
<dbReference type="KEGG" id="cbak:DA792_04945"/>
<dbReference type="NCBIfam" id="NF008750">
    <property type="entry name" value="PRK11784.1-2"/>
    <property type="match status" value="1"/>
</dbReference>
<dbReference type="InterPro" id="IPR036873">
    <property type="entry name" value="Rhodanese-like_dom_sf"/>
</dbReference>
<protein>
    <submittedName>
        <fullName evidence="3">tRNA 2-selenouridine(34) synthase MnmH</fullName>
    </submittedName>
</protein>
<evidence type="ECO:0000256" key="1">
    <source>
        <dbReference type="ARBA" id="ARBA00023266"/>
    </source>
</evidence>
<dbReference type="RefSeq" id="WP_107722562.1">
    <property type="nucleotide sequence ID" value="NZ_CP028475.1"/>
</dbReference>
<dbReference type="SUPFAM" id="SSF52821">
    <property type="entry name" value="Rhodanese/Cell cycle control phosphatase"/>
    <property type="match status" value="1"/>
</dbReference>
<gene>
    <name evidence="3" type="ORF">DA792_04945</name>
</gene>
<dbReference type="GO" id="GO:0043828">
    <property type="term" value="F:tRNA 2-selenouridine synthase activity"/>
    <property type="evidence" value="ECO:0007669"/>
    <property type="project" value="InterPro"/>
</dbReference>
<dbReference type="Pfam" id="PF00581">
    <property type="entry name" value="Rhodanese"/>
    <property type="match status" value="1"/>
</dbReference>
<dbReference type="AlphaFoldDB" id="A0A2R4M7Y1"/>
<dbReference type="GO" id="GO:0002098">
    <property type="term" value="P:tRNA wobble uridine modification"/>
    <property type="evidence" value="ECO:0007669"/>
    <property type="project" value="InterPro"/>
</dbReference>
<dbReference type="InterPro" id="IPR058840">
    <property type="entry name" value="AAA_SelU"/>
</dbReference>
<dbReference type="NCBIfam" id="TIGR03167">
    <property type="entry name" value="tRNA_sel_U_synt"/>
    <property type="match status" value="1"/>
</dbReference>
<reference evidence="3 4" key="1">
    <citation type="submission" date="2018-03" db="EMBL/GenBank/DDBJ databases">
        <title>The Complete Genome of Celeribacter baekdonensis strain LH4, a Thiosulfate-Oxidizing Alphaproteobacterium Isolated from Gulf of Mexico Continental Slope Sediments.</title>
        <authorList>
            <person name="Flood B.E."/>
            <person name="Bailey J.V."/>
            <person name="Leprich D."/>
        </authorList>
    </citation>
    <scope>NUCLEOTIDE SEQUENCE [LARGE SCALE GENOMIC DNA]</scope>
    <source>
        <strain evidence="3 4">LH4</strain>
    </source>
</reference>
<evidence type="ECO:0000313" key="4">
    <source>
        <dbReference type="Proteomes" id="UP000241447"/>
    </source>
</evidence>
<dbReference type="EMBL" id="CP028475">
    <property type="protein sequence ID" value="AVW93311.1"/>
    <property type="molecule type" value="Genomic_DNA"/>
</dbReference>
<dbReference type="PROSITE" id="PS50206">
    <property type="entry name" value="RHODANESE_3"/>
    <property type="match status" value="1"/>
</dbReference>
<accession>A0A2R4M7Y1</accession>
<name>A0A2R4M7Y1_9RHOB</name>
<dbReference type="GO" id="GO:0004792">
    <property type="term" value="F:thiosulfate-cyanide sulfurtransferase activity"/>
    <property type="evidence" value="ECO:0007669"/>
    <property type="project" value="InterPro"/>
</dbReference>
<dbReference type="Pfam" id="PF26341">
    <property type="entry name" value="AAA_SelU"/>
    <property type="match status" value="1"/>
</dbReference>
<dbReference type="PANTHER" id="PTHR30401:SF0">
    <property type="entry name" value="TRNA 2-SELENOURIDINE SYNTHASE"/>
    <property type="match status" value="1"/>
</dbReference>
<dbReference type="PANTHER" id="PTHR30401">
    <property type="entry name" value="TRNA 2-SELENOURIDINE SYNTHASE"/>
    <property type="match status" value="1"/>
</dbReference>
<dbReference type="SMART" id="SM00450">
    <property type="entry name" value="RHOD"/>
    <property type="match status" value="1"/>
</dbReference>
<dbReference type="Gene3D" id="3.40.250.10">
    <property type="entry name" value="Rhodanese-like domain"/>
    <property type="match status" value="1"/>
</dbReference>
<dbReference type="InterPro" id="IPR001307">
    <property type="entry name" value="Thiosulphate_STrfase_CS"/>
</dbReference>
<dbReference type="CDD" id="cd01520">
    <property type="entry name" value="RHOD_YbbB"/>
    <property type="match status" value="1"/>
</dbReference>
<dbReference type="OrthoDB" id="9808735at2"/>
<dbReference type="NCBIfam" id="NF008752">
    <property type="entry name" value="PRK11784.1-4"/>
    <property type="match status" value="1"/>
</dbReference>